<comment type="subcellular location">
    <subcellularLocation>
        <location evidence="1">Secreted</location>
    </subcellularLocation>
</comment>
<dbReference type="PROSITE" id="PS51132">
    <property type="entry name" value="OLF"/>
    <property type="match status" value="1"/>
</dbReference>
<feature type="compositionally biased region" description="Basic and acidic residues" evidence="4">
    <location>
        <begin position="203"/>
        <end position="216"/>
    </location>
</feature>
<dbReference type="Pfam" id="PF02191">
    <property type="entry name" value="OLF"/>
    <property type="match status" value="1"/>
</dbReference>
<organism evidence="7">
    <name type="scientific">Tetraodon nigroviridis</name>
    <name type="common">Spotted green pufferfish</name>
    <name type="synonym">Chelonodon nigroviridis</name>
    <dbReference type="NCBI Taxonomy" id="99883"/>
    <lineage>
        <taxon>Eukaryota</taxon>
        <taxon>Metazoa</taxon>
        <taxon>Chordata</taxon>
        <taxon>Craniata</taxon>
        <taxon>Vertebrata</taxon>
        <taxon>Euteleostomi</taxon>
        <taxon>Actinopterygii</taxon>
        <taxon>Neopterygii</taxon>
        <taxon>Teleostei</taxon>
        <taxon>Neoteleostei</taxon>
        <taxon>Acanthomorphata</taxon>
        <taxon>Eupercaria</taxon>
        <taxon>Tetraodontiformes</taxon>
        <taxon>Tetradontoidea</taxon>
        <taxon>Tetraodontidae</taxon>
        <taxon>Tetraodon</taxon>
    </lineage>
</organism>
<keyword evidence="5" id="KW-0472">Membrane</keyword>
<feature type="non-terminal residue" evidence="7">
    <location>
        <position position="611"/>
    </location>
</feature>
<gene>
    <name evidence="7" type="ORF">GSTENG00018059001</name>
</gene>
<dbReference type="GO" id="GO:0007165">
    <property type="term" value="P:signal transduction"/>
    <property type="evidence" value="ECO:0007669"/>
    <property type="project" value="TreeGrafter"/>
</dbReference>
<dbReference type="SUPFAM" id="SSF101898">
    <property type="entry name" value="NHL repeat"/>
    <property type="match status" value="1"/>
</dbReference>
<reference evidence="7" key="2">
    <citation type="submission" date="2004-02" db="EMBL/GenBank/DDBJ databases">
        <authorList>
            <consortium name="Genoscope"/>
            <consortium name="Whitehead Institute Centre for Genome Research"/>
        </authorList>
    </citation>
    <scope>NUCLEOTIDE SEQUENCE</scope>
</reference>
<comment type="caution">
    <text evidence="3">Lacks conserved residue(s) required for the propagation of feature annotation.</text>
</comment>
<evidence type="ECO:0000256" key="3">
    <source>
        <dbReference type="PROSITE-ProRule" id="PRU00446"/>
    </source>
</evidence>
<name>Q4SHP4_TETNG</name>
<accession>Q4SHP4</accession>
<evidence type="ECO:0000256" key="1">
    <source>
        <dbReference type="ARBA" id="ARBA00004613"/>
    </source>
</evidence>
<keyword evidence="5" id="KW-0812">Transmembrane</keyword>
<proteinExistence type="predicted"/>
<sequence length="611" mass="68762">MWIPTPSMTLPQRTVLYGTCILALVNSVGLLVLMVQQNQQRAWLERTESRLAEVEQSSVVEFLQEVPKGAAALRAEPLQHQYQYQYSRNKRSKEREMELPQEPHHEEVHEQEVSQEVGEKVEKRLRHKHRHSQSYHKTHVQEDMMMMMTYSMVPIKLLIDICNSTKGVCIAGLPGKDGNNGTDGIPGQDGLPGADGKRGKRGPPGDKGDPGEKGEPGEPGPPGERSPPSNDVIVEGEWIASSEWSDYSSDTPGDLLFPLQAPLDLRDLQDHLGLLALLDLKGHPEPGTTEPTFRLLIRWVGPHQTYGLISMKGLLLYNHTIKPVTKFLQYSADQMFLTGLLHAVPNDETLSVKEAMKLREKPVKNECLIKSLINPRNVTKMESTFGTWMKDTAQLTDERVWVAEHFSGRVVKEYQSIASFQNGSSESVDVRKFYQGCGHAVHNGSLYYHIAGTSSIARFDFQTRRLHTLAVENALHHNLAYLLQNSKTYFKVAADENGLWLIFASSVDECIVVAQLDQKTFSIASYINTTYPRTKAGNAFIACGVLYVTDTKDARITFAFDLLKRKPVNVTFDLRSPGGVLAMLSYSPKDRHLYVWDQSYVRLYVVHFITD</sequence>
<feature type="transmembrane region" description="Helical" evidence="5">
    <location>
        <begin position="15"/>
        <end position="35"/>
    </location>
</feature>
<dbReference type="PANTHER" id="PTHR23192">
    <property type="entry name" value="OLFACTOMEDIN-RELATED"/>
    <property type="match status" value="1"/>
</dbReference>
<dbReference type="AlphaFoldDB" id="Q4SHP4"/>
<evidence type="ECO:0000256" key="5">
    <source>
        <dbReference type="SAM" id="Phobius"/>
    </source>
</evidence>
<dbReference type="SMART" id="SM00284">
    <property type="entry name" value="OLF"/>
    <property type="match status" value="1"/>
</dbReference>
<feature type="region of interest" description="Disordered" evidence="4">
    <location>
        <begin position="174"/>
        <end position="231"/>
    </location>
</feature>
<evidence type="ECO:0000256" key="4">
    <source>
        <dbReference type="SAM" id="MobiDB-lite"/>
    </source>
</evidence>
<evidence type="ECO:0000256" key="2">
    <source>
        <dbReference type="ARBA" id="ARBA00022525"/>
    </source>
</evidence>
<reference evidence="7" key="1">
    <citation type="journal article" date="2004" name="Nature">
        <title>Genome duplication in the teleost fish Tetraodon nigroviridis reveals the early vertebrate proto-karyotype.</title>
        <authorList>
            <person name="Jaillon O."/>
            <person name="Aury J.-M."/>
            <person name="Brunet F."/>
            <person name="Petit J.-L."/>
            <person name="Stange-Thomann N."/>
            <person name="Mauceli E."/>
            <person name="Bouneau L."/>
            <person name="Fischer C."/>
            <person name="Ozouf-Costaz C."/>
            <person name="Bernot A."/>
            <person name="Nicaud S."/>
            <person name="Jaffe D."/>
            <person name="Fisher S."/>
            <person name="Lutfalla G."/>
            <person name="Dossat C."/>
            <person name="Segurens B."/>
            <person name="Dasilva C."/>
            <person name="Salanoubat M."/>
            <person name="Levy M."/>
            <person name="Boudet N."/>
            <person name="Castellano S."/>
            <person name="Anthouard V."/>
            <person name="Jubin C."/>
            <person name="Castelli V."/>
            <person name="Katinka M."/>
            <person name="Vacherie B."/>
            <person name="Biemont C."/>
            <person name="Skalli Z."/>
            <person name="Cattolico L."/>
            <person name="Poulain J."/>
            <person name="De Berardinis V."/>
            <person name="Cruaud C."/>
            <person name="Duprat S."/>
            <person name="Brottier P."/>
            <person name="Coutanceau J.-P."/>
            <person name="Gouzy J."/>
            <person name="Parra G."/>
            <person name="Lardier G."/>
            <person name="Chapple C."/>
            <person name="McKernan K.J."/>
            <person name="McEwan P."/>
            <person name="Bosak S."/>
            <person name="Kellis M."/>
            <person name="Volff J.-N."/>
            <person name="Guigo R."/>
            <person name="Zody M.C."/>
            <person name="Mesirov J."/>
            <person name="Lindblad-Toh K."/>
            <person name="Birren B."/>
            <person name="Nusbaum C."/>
            <person name="Kahn D."/>
            <person name="Robinson-Rechavi M."/>
            <person name="Laudet V."/>
            <person name="Schachter V."/>
            <person name="Quetier F."/>
            <person name="Saurin W."/>
            <person name="Scarpelli C."/>
            <person name="Wincker P."/>
            <person name="Lander E.S."/>
            <person name="Weissenbach J."/>
            <person name="Roest Crollius H."/>
        </authorList>
    </citation>
    <scope>NUCLEOTIDE SEQUENCE [LARGE SCALE GENOMIC DNA]</scope>
</reference>
<dbReference type="PANTHER" id="PTHR23192:SF85">
    <property type="entry name" value="GLIOMEDIN"/>
    <property type="match status" value="1"/>
</dbReference>
<feature type="region of interest" description="Disordered" evidence="4">
    <location>
        <begin position="87"/>
        <end position="116"/>
    </location>
</feature>
<dbReference type="GO" id="GO:0005615">
    <property type="term" value="C:extracellular space"/>
    <property type="evidence" value="ECO:0007669"/>
    <property type="project" value="TreeGrafter"/>
</dbReference>
<keyword evidence="2" id="KW-0964">Secreted</keyword>
<dbReference type="InterPro" id="IPR003112">
    <property type="entry name" value="Olfac-like_dom"/>
</dbReference>
<evidence type="ECO:0000259" key="6">
    <source>
        <dbReference type="PROSITE" id="PS51132"/>
    </source>
</evidence>
<dbReference type="Pfam" id="PF01391">
    <property type="entry name" value="Collagen"/>
    <property type="match status" value="1"/>
</dbReference>
<dbReference type="InterPro" id="IPR008160">
    <property type="entry name" value="Collagen"/>
</dbReference>
<comment type="caution">
    <text evidence="7">The sequence shown here is derived from an EMBL/GenBank/DDBJ whole genome shotgun (WGS) entry which is preliminary data.</text>
</comment>
<keyword evidence="5" id="KW-1133">Transmembrane helix</keyword>
<feature type="domain" description="Olfactomedin-like" evidence="6">
    <location>
        <begin position="366"/>
        <end position="610"/>
    </location>
</feature>
<evidence type="ECO:0000313" key="7">
    <source>
        <dbReference type="EMBL" id="CAF99838.1"/>
    </source>
</evidence>
<dbReference type="OrthoDB" id="8397025at2759"/>
<dbReference type="InterPro" id="IPR050605">
    <property type="entry name" value="Olfactomedin-like_domain"/>
</dbReference>
<dbReference type="KEGG" id="tng:GSTEN00018059G001"/>
<dbReference type="GO" id="GO:0009986">
    <property type="term" value="C:cell surface"/>
    <property type="evidence" value="ECO:0007669"/>
    <property type="project" value="TreeGrafter"/>
</dbReference>
<dbReference type="EMBL" id="CAAE01014581">
    <property type="protein sequence ID" value="CAF99838.1"/>
    <property type="molecule type" value="Genomic_DNA"/>
</dbReference>
<protein>
    <submittedName>
        <fullName evidence="7">(spotted green pufferfish) hypothetical protein</fullName>
    </submittedName>
</protein>
<feature type="compositionally biased region" description="Basic and acidic residues" evidence="4">
    <location>
        <begin position="93"/>
        <end position="116"/>
    </location>
</feature>